<dbReference type="PANTHER" id="PTHR23426:SF65">
    <property type="entry name" value="FERREDOXIN-2, MITOCHONDRIAL"/>
    <property type="match status" value="1"/>
</dbReference>
<gene>
    <name evidence="8" type="ORF">GCM10009559_00260</name>
</gene>
<dbReference type="SUPFAM" id="SSF54292">
    <property type="entry name" value="2Fe-2S ferredoxin-like"/>
    <property type="match status" value="1"/>
</dbReference>
<evidence type="ECO:0000259" key="7">
    <source>
        <dbReference type="PROSITE" id="PS51085"/>
    </source>
</evidence>
<dbReference type="PANTHER" id="PTHR23426">
    <property type="entry name" value="FERREDOXIN/ADRENODOXIN"/>
    <property type="match status" value="1"/>
</dbReference>
<comment type="caution">
    <text evidence="8">The sequence shown here is derived from an EMBL/GenBank/DDBJ whole genome shotgun (WGS) entry which is preliminary data.</text>
</comment>
<keyword evidence="3" id="KW-0479">Metal-binding</keyword>
<accession>A0ABN1NY88</accession>
<dbReference type="Pfam" id="PF00111">
    <property type="entry name" value="Fer2"/>
    <property type="match status" value="1"/>
</dbReference>
<evidence type="ECO:0000256" key="2">
    <source>
        <dbReference type="ARBA" id="ARBA00022714"/>
    </source>
</evidence>
<proteinExistence type="inferred from homology"/>
<dbReference type="RefSeq" id="WP_343937456.1">
    <property type="nucleotide sequence ID" value="NZ_BAAAHP010000002.1"/>
</dbReference>
<dbReference type="Proteomes" id="UP001499967">
    <property type="component" value="Unassembled WGS sequence"/>
</dbReference>
<dbReference type="PRINTS" id="PR00355">
    <property type="entry name" value="ADRENODOXIN"/>
</dbReference>
<evidence type="ECO:0000313" key="8">
    <source>
        <dbReference type="EMBL" id="GAA0918670.1"/>
    </source>
</evidence>
<dbReference type="InterPro" id="IPR001041">
    <property type="entry name" value="2Fe-2S_ferredoxin-type"/>
</dbReference>
<evidence type="ECO:0000256" key="3">
    <source>
        <dbReference type="ARBA" id="ARBA00022723"/>
    </source>
</evidence>
<evidence type="ECO:0000256" key="5">
    <source>
        <dbReference type="ARBA" id="ARBA00023014"/>
    </source>
</evidence>
<keyword evidence="9" id="KW-1185">Reference proteome</keyword>
<reference evidence="8 9" key="1">
    <citation type="journal article" date="2019" name="Int. J. Syst. Evol. Microbiol.">
        <title>The Global Catalogue of Microorganisms (GCM) 10K type strain sequencing project: providing services to taxonomists for standard genome sequencing and annotation.</title>
        <authorList>
            <consortium name="The Broad Institute Genomics Platform"/>
            <consortium name="The Broad Institute Genome Sequencing Center for Infectious Disease"/>
            <person name="Wu L."/>
            <person name="Ma J."/>
        </authorList>
    </citation>
    <scope>NUCLEOTIDE SEQUENCE [LARGE SCALE GENOMIC DNA]</scope>
    <source>
        <strain evidence="8 9">JCM 11117</strain>
    </source>
</reference>
<feature type="domain" description="2Fe-2S ferredoxin-type" evidence="7">
    <location>
        <begin position="4"/>
        <end position="107"/>
    </location>
</feature>
<dbReference type="InterPro" id="IPR001055">
    <property type="entry name" value="Adrenodoxin-like"/>
</dbReference>
<dbReference type="EMBL" id="BAAAHP010000002">
    <property type="protein sequence ID" value="GAA0918670.1"/>
    <property type="molecule type" value="Genomic_DNA"/>
</dbReference>
<organism evidence="8 9">
    <name type="scientific">Pseudonocardia zijingensis</name>
    <dbReference type="NCBI Taxonomy" id="153376"/>
    <lineage>
        <taxon>Bacteria</taxon>
        <taxon>Bacillati</taxon>
        <taxon>Actinomycetota</taxon>
        <taxon>Actinomycetes</taxon>
        <taxon>Pseudonocardiales</taxon>
        <taxon>Pseudonocardiaceae</taxon>
        <taxon>Pseudonocardia</taxon>
    </lineage>
</organism>
<name>A0ABN1NY88_9PSEU</name>
<dbReference type="CDD" id="cd00207">
    <property type="entry name" value="fer2"/>
    <property type="match status" value="1"/>
</dbReference>
<dbReference type="PROSITE" id="PS51085">
    <property type="entry name" value="2FE2S_FER_2"/>
    <property type="match status" value="1"/>
</dbReference>
<evidence type="ECO:0000313" key="9">
    <source>
        <dbReference type="Proteomes" id="UP001499967"/>
    </source>
</evidence>
<comment type="cofactor">
    <cofactor evidence="6">
        <name>[2Fe-2S] cluster</name>
        <dbReference type="ChEBI" id="CHEBI:190135"/>
    </cofactor>
</comment>
<comment type="similarity">
    <text evidence="1">Belongs to the adrenodoxin/putidaredoxin family.</text>
</comment>
<evidence type="ECO:0000256" key="6">
    <source>
        <dbReference type="ARBA" id="ARBA00034078"/>
    </source>
</evidence>
<sequence length="108" mass="11584">MSVPVVTYVYDDGSEHTVEVDVATSLMRAALRNQVRGIVGECGGSATCGTCHVYLDHSTEQFGPPSGDEDEMLEFTAAPRAENSRLSCQLVPSDEGARLVVRVPAEQI</sequence>
<dbReference type="InterPro" id="IPR012675">
    <property type="entry name" value="Beta-grasp_dom_sf"/>
</dbReference>
<evidence type="ECO:0000256" key="4">
    <source>
        <dbReference type="ARBA" id="ARBA00023004"/>
    </source>
</evidence>
<keyword evidence="4" id="KW-0408">Iron</keyword>
<dbReference type="Gene3D" id="3.10.20.30">
    <property type="match status" value="1"/>
</dbReference>
<dbReference type="InterPro" id="IPR036010">
    <property type="entry name" value="2Fe-2S_ferredoxin-like_sf"/>
</dbReference>
<protein>
    <submittedName>
        <fullName evidence="8">2Fe-2S iron-sulfur cluster-binding protein</fullName>
    </submittedName>
</protein>
<evidence type="ECO:0000256" key="1">
    <source>
        <dbReference type="ARBA" id="ARBA00010914"/>
    </source>
</evidence>
<keyword evidence="2" id="KW-0001">2Fe-2S</keyword>
<keyword evidence="5" id="KW-0411">Iron-sulfur</keyword>